<dbReference type="Gene3D" id="1.10.10.60">
    <property type="entry name" value="Homeodomain-like"/>
    <property type="match status" value="2"/>
</dbReference>
<keyword evidence="2 5" id="KW-0238">DNA-binding</keyword>
<dbReference type="AlphaFoldDB" id="A0A1I6DCY1"/>
<dbReference type="InterPro" id="IPR011051">
    <property type="entry name" value="RmlC_Cupin_sf"/>
</dbReference>
<dbReference type="GO" id="GO:0043565">
    <property type="term" value="F:sequence-specific DNA binding"/>
    <property type="evidence" value="ECO:0007669"/>
    <property type="project" value="InterPro"/>
</dbReference>
<dbReference type="Pfam" id="PF12833">
    <property type="entry name" value="HTH_18"/>
    <property type="match status" value="1"/>
</dbReference>
<evidence type="ECO:0000256" key="3">
    <source>
        <dbReference type="ARBA" id="ARBA00023163"/>
    </source>
</evidence>
<dbReference type="EMBL" id="FOYL01000002">
    <property type="protein sequence ID" value="SFR03330.1"/>
    <property type="molecule type" value="Genomic_DNA"/>
</dbReference>
<gene>
    <name evidence="5" type="ORF">SAMN04488564_102305</name>
</gene>
<organism evidence="5 6">
    <name type="scientific">Lentzea waywayandensis</name>
    <dbReference type="NCBI Taxonomy" id="84724"/>
    <lineage>
        <taxon>Bacteria</taxon>
        <taxon>Bacillati</taxon>
        <taxon>Actinomycetota</taxon>
        <taxon>Actinomycetes</taxon>
        <taxon>Pseudonocardiales</taxon>
        <taxon>Pseudonocardiaceae</taxon>
        <taxon>Lentzea</taxon>
    </lineage>
</organism>
<keyword evidence="6" id="KW-1185">Reference proteome</keyword>
<name>A0A1I6DCY1_9PSEU</name>
<evidence type="ECO:0000259" key="4">
    <source>
        <dbReference type="PROSITE" id="PS01124"/>
    </source>
</evidence>
<feature type="domain" description="HTH araC/xylS-type" evidence="4">
    <location>
        <begin position="239"/>
        <end position="337"/>
    </location>
</feature>
<dbReference type="SUPFAM" id="SSF51182">
    <property type="entry name" value="RmlC-like cupins"/>
    <property type="match status" value="1"/>
</dbReference>
<dbReference type="InterPro" id="IPR020449">
    <property type="entry name" value="Tscrpt_reg_AraC-type_HTH"/>
</dbReference>
<dbReference type="InterPro" id="IPR050204">
    <property type="entry name" value="AraC_XylS_family_regulators"/>
</dbReference>
<dbReference type="GO" id="GO:0003700">
    <property type="term" value="F:DNA-binding transcription factor activity"/>
    <property type="evidence" value="ECO:0007669"/>
    <property type="project" value="InterPro"/>
</dbReference>
<reference evidence="6" key="1">
    <citation type="submission" date="2016-10" db="EMBL/GenBank/DDBJ databases">
        <authorList>
            <person name="Varghese N."/>
            <person name="Submissions S."/>
        </authorList>
    </citation>
    <scope>NUCLEOTIDE SEQUENCE [LARGE SCALE GENOMIC DNA]</scope>
    <source>
        <strain evidence="6">DSM 44232</strain>
    </source>
</reference>
<dbReference type="STRING" id="84724.SAMN04488564_102305"/>
<dbReference type="SUPFAM" id="SSF46689">
    <property type="entry name" value="Homeodomain-like"/>
    <property type="match status" value="2"/>
</dbReference>
<protein>
    <submittedName>
        <fullName evidence="5">AraC-type DNA-binding protein</fullName>
    </submittedName>
</protein>
<accession>A0A1I6DCY1</accession>
<dbReference type="InterPro" id="IPR018060">
    <property type="entry name" value="HTH_AraC"/>
</dbReference>
<evidence type="ECO:0000256" key="1">
    <source>
        <dbReference type="ARBA" id="ARBA00023015"/>
    </source>
</evidence>
<dbReference type="SMART" id="SM00342">
    <property type="entry name" value="HTH_ARAC"/>
    <property type="match status" value="1"/>
</dbReference>
<dbReference type="InterPro" id="IPR018062">
    <property type="entry name" value="HTH_AraC-typ_CS"/>
</dbReference>
<dbReference type="Proteomes" id="UP000198583">
    <property type="component" value="Unassembled WGS sequence"/>
</dbReference>
<dbReference type="PANTHER" id="PTHR46796">
    <property type="entry name" value="HTH-TYPE TRANSCRIPTIONAL ACTIVATOR RHAS-RELATED"/>
    <property type="match status" value="1"/>
</dbReference>
<dbReference type="PRINTS" id="PR00032">
    <property type="entry name" value="HTHARAC"/>
</dbReference>
<proteinExistence type="predicted"/>
<dbReference type="InterPro" id="IPR009057">
    <property type="entry name" value="Homeodomain-like_sf"/>
</dbReference>
<evidence type="ECO:0000313" key="6">
    <source>
        <dbReference type="Proteomes" id="UP000198583"/>
    </source>
</evidence>
<evidence type="ECO:0000256" key="2">
    <source>
        <dbReference type="ARBA" id="ARBA00023125"/>
    </source>
</evidence>
<dbReference type="InterPro" id="IPR032783">
    <property type="entry name" value="AraC_lig"/>
</dbReference>
<keyword evidence="1" id="KW-0805">Transcription regulation</keyword>
<keyword evidence="3" id="KW-0804">Transcription</keyword>
<dbReference type="PROSITE" id="PS01124">
    <property type="entry name" value="HTH_ARAC_FAMILY_2"/>
    <property type="match status" value="1"/>
</dbReference>
<dbReference type="Pfam" id="PF12852">
    <property type="entry name" value="Cupin_6"/>
    <property type="match status" value="1"/>
</dbReference>
<dbReference type="PROSITE" id="PS00041">
    <property type="entry name" value="HTH_ARAC_FAMILY_1"/>
    <property type="match status" value="1"/>
</dbReference>
<evidence type="ECO:0000313" key="5">
    <source>
        <dbReference type="EMBL" id="SFR03330.1"/>
    </source>
</evidence>
<sequence>MDLLVVFNAKDAKWSFQYERLPTSYSKRPLGTPYYEVMDVFSDVIATVRAGRAKFTRSRLSGRWGYAFGPYPGAGFHVVLEGNCWLFPPSGPPVALGAGDVVFLPHGAVHGMSDSPDRTIAELPLAPEAGPPDHEPAPGQAQLLCGAYRLDRGQAHPFLRTLPEVVHLPARLGDHSALRSAVDLLGADLIEARPGAAAAVPALMDLLLVYLLRAWLEEEASSHGPRGGWCVALTEPVIATALQHIHRSPQHPWTVQELAAEVGLSKTAFARRFTSLVGQSPMAYLTWWRLNTGARMLRDGQAPLAAIARNVGYTSEFAFSNAFKREFGTAPGKFRRQQHDITDE</sequence>
<dbReference type="PANTHER" id="PTHR46796:SF13">
    <property type="entry name" value="HTH-TYPE TRANSCRIPTIONAL ACTIVATOR RHAS"/>
    <property type="match status" value="1"/>
</dbReference>